<organism evidence="1 2">
    <name type="scientific">Novosphingobium mathurense</name>
    <dbReference type="NCBI Taxonomy" id="428990"/>
    <lineage>
        <taxon>Bacteria</taxon>
        <taxon>Pseudomonadati</taxon>
        <taxon>Pseudomonadota</taxon>
        <taxon>Alphaproteobacteria</taxon>
        <taxon>Sphingomonadales</taxon>
        <taxon>Sphingomonadaceae</taxon>
        <taxon>Novosphingobium</taxon>
    </lineage>
</organism>
<sequence length="84" mass="9322">MTIEADHFDYANVEVHSRHNGVDVPCRRDDSDKIGMPSIDLKLPVKTSKRVTVGFDFVAVQIVSVTHSNVCPNSVIVENEFGTH</sequence>
<dbReference type="EMBL" id="FVZE01000010">
    <property type="protein sequence ID" value="SLK09471.1"/>
    <property type="molecule type" value="Genomic_DNA"/>
</dbReference>
<accession>A0A1U6IN54</accession>
<protein>
    <submittedName>
        <fullName evidence="1">Uncharacterized protein</fullName>
    </submittedName>
</protein>
<proteinExistence type="predicted"/>
<dbReference type="Proteomes" id="UP000190989">
    <property type="component" value="Unassembled WGS sequence"/>
</dbReference>
<name>A0A1U6IN54_9SPHN</name>
<dbReference type="AlphaFoldDB" id="A0A1U6IN54"/>
<evidence type="ECO:0000313" key="2">
    <source>
        <dbReference type="Proteomes" id="UP000190989"/>
    </source>
</evidence>
<reference evidence="2" key="1">
    <citation type="submission" date="2017-02" db="EMBL/GenBank/DDBJ databases">
        <authorList>
            <person name="Varghese N."/>
            <person name="Submissions S."/>
        </authorList>
    </citation>
    <scope>NUCLEOTIDE SEQUENCE [LARGE SCALE GENOMIC DNA]</scope>
    <source>
        <strain evidence="2">SM117</strain>
    </source>
</reference>
<gene>
    <name evidence="1" type="ORF">SAMN06295987_1101</name>
</gene>
<keyword evidence="2" id="KW-1185">Reference proteome</keyword>
<evidence type="ECO:0000313" key="1">
    <source>
        <dbReference type="EMBL" id="SLK09471.1"/>
    </source>
</evidence>